<reference evidence="5 6" key="1">
    <citation type="submission" date="2017-10" db="EMBL/GenBank/DDBJ databases">
        <title>Comparative genomics in systemic dimorphic fungi from Ajellomycetaceae.</title>
        <authorList>
            <person name="Munoz J.F."/>
            <person name="Mcewen J.G."/>
            <person name="Clay O.K."/>
            <person name="Cuomo C.A."/>
        </authorList>
    </citation>
    <scope>NUCLEOTIDE SEQUENCE [LARGE SCALE GENOMIC DNA]</scope>
    <source>
        <strain evidence="5 6">UAMH5409</strain>
    </source>
</reference>
<dbReference type="CDD" id="cd18186">
    <property type="entry name" value="BTB_POZ_ZBTB_KLHL-like"/>
    <property type="match status" value="1"/>
</dbReference>
<feature type="region of interest" description="Disordered" evidence="3">
    <location>
        <begin position="458"/>
        <end position="484"/>
    </location>
</feature>
<dbReference type="GO" id="GO:0005737">
    <property type="term" value="C:cytoplasm"/>
    <property type="evidence" value="ECO:0007669"/>
    <property type="project" value="TreeGrafter"/>
</dbReference>
<name>A0A2B7X621_9EURO</name>
<dbReference type="AlphaFoldDB" id="A0A2B7X621"/>
<comment type="caution">
    <text evidence="5">The sequence shown here is derived from an EMBL/GenBank/DDBJ whole genome shotgun (WGS) entry which is preliminary data.</text>
</comment>
<evidence type="ECO:0000259" key="4">
    <source>
        <dbReference type="PROSITE" id="PS50097"/>
    </source>
</evidence>
<feature type="region of interest" description="Disordered" evidence="3">
    <location>
        <begin position="318"/>
        <end position="363"/>
    </location>
</feature>
<feature type="compositionally biased region" description="Basic and acidic residues" evidence="3">
    <location>
        <begin position="472"/>
        <end position="484"/>
    </location>
</feature>
<sequence>MHETITPRKDQLEISLQNERKLIRDGKLKEDNPLDLSQPFRELCEACRRGDLKAVQEKITEGVNINARDLFDCTPLILASLCGHYETVRLLLDSGALCERDTFQGERCLYNALNDRIRNLLLQYDYSKSTDPLQPFAAHLASLLSRDNPQTSDIEVTAADESFRLHKFILSARSPYFSKKLSIAPDVKTWKLPSTIPPEAFNAGIRYLYLGEAPRELRSGPGTGFTEAEVFSGVRRIAKHLELTNLVDTILDNGDRRLARQRRTEETSRGQDQMERWFQDNVLKYKLVVETSKANDVKWARDNGIFADVLLRADEPVEEDLQTEENAKNKPDSEFNDAEAVSRIPVGPTSGSRPSSPPPERRRMSTIYPVHRAMLLRSDFFNAMFSSTFKEAQITEHLQIIPVDCTPEALEVVLAYLYTDKVEFPLSLGVDVLYAADLLLIERLKSKAAVLISSLGNGSMKSQESNKQPKNNSDKQLERAEREICEGEDEEEIDVYELIRAAWLFRVQRLEEFAARYIAYRLESHIDLPEFEELVAESASRITQRQETDSIELVDDIRFYLSERFRLRFEDSGLDEMMDESKEEATDMGGYVPNVTESDHPVTKAEPDIPNWGSKSSSVSAPDSAYASTSPSGSDSASPAPERTKIPDDEAIDASDYASGQESENLGPAFKTLDGHAAGDEFARDAADYQILLNKLDQLLEKLDLEA</sequence>
<dbReference type="PROSITE" id="PS50097">
    <property type="entry name" value="BTB"/>
    <property type="match status" value="2"/>
</dbReference>
<dbReference type="PANTHER" id="PTHR46231:SF1">
    <property type="entry name" value="ANKYRIN REPEAT AND BTB_POZ DOMAIN-CONTAINING PROTEIN 1"/>
    <property type="match status" value="1"/>
</dbReference>
<keyword evidence="2" id="KW-0040">ANK repeat</keyword>
<dbReference type="InterPro" id="IPR011333">
    <property type="entry name" value="SKP1/BTB/POZ_sf"/>
</dbReference>
<feature type="region of interest" description="Disordered" evidence="3">
    <location>
        <begin position="579"/>
        <end position="674"/>
    </location>
</feature>
<evidence type="ECO:0000256" key="2">
    <source>
        <dbReference type="ARBA" id="ARBA00023043"/>
    </source>
</evidence>
<dbReference type="STRING" id="1447875.A0A2B7X621"/>
<evidence type="ECO:0000256" key="1">
    <source>
        <dbReference type="ARBA" id="ARBA00022737"/>
    </source>
</evidence>
<protein>
    <recommendedName>
        <fullName evidence="4">BTB domain-containing protein</fullName>
    </recommendedName>
</protein>
<feature type="compositionally biased region" description="Polar residues" evidence="3">
    <location>
        <begin position="458"/>
        <end position="471"/>
    </location>
</feature>
<dbReference type="SUPFAM" id="SSF54695">
    <property type="entry name" value="POZ domain"/>
    <property type="match status" value="2"/>
</dbReference>
<feature type="domain" description="BTB" evidence="4">
    <location>
        <begin position="368"/>
        <end position="426"/>
    </location>
</feature>
<feature type="compositionally biased region" description="Low complexity" evidence="3">
    <location>
        <begin position="614"/>
        <end position="641"/>
    </location>
</feature>
<dbReference type="Pfam" id="PF12796">
    <property type="entry name" value="Ank_2"/>
    <property type="match status" value="1"/>
</dbReference>
<evidence type="ECO:0000313" key="5">
    <source>
        <dbReference type="EMBL" id="PGH04182.1"/>
    </source>
</evidence>
<keyword evidence="6" id="KW-1185">Reference proteome</keyword>
<dbReference type="Proteomes" id="UP000223968">
    <property type="component" value="Unassembled WGS sequence"/>
</dbReference>
<dbReference type="CDD" id="cd18497">
    <property type="entry name" value="BACK_ABTB1_BPOZ"/>
    <property type="match status" value="1"/>
</dbReference>
<evidence type="ECO:0000256" key="3">
    <source>
        <dbReference type="SAM" id="MobiDB-lite"/>
    </source>
</evidence>
<dbReference type="SMART" id="SM00225">
    <property type="entry name" value="BTB"/>
    <property type="match status" value="2"/>
</dbReference>
<dbReference type="GO" id="GO:0000151">
    <property type="term" value="C:ubiquitin ligase complex"/>
    <property type="evidence" value="ECO:0007669"/>
    <property type="project" value="TreeGrafter"/>
</dbReference>
<dbReference type="InterPro" id="IPR036770">
    <property type="entry name" value="Ankyrin_rpt-contain_sf"/>
</dbReference>
<dbReference type="Gene3D" id="1.25.40.20">
    <property type="entry name" value="Ankyrin repeat-containing domain"/>
    <property type="match status" value="1"/>
</dbReference>
<dbReference type="Pfam" id="PF00651">
    <property type="entry name" value="BTB"/>
    <property type="match status" value="2"/>
</dbReference>
<keyword evidence="1" id="KW-0677">Repeat</keyword>
<dbReference type="SUPFAM" id="SSF48403">
    <property type="entry name" value="Ankyrin repeat"/>
    <property type="match status" value="1"/>
</dbReference>
<feature type="compositionally biased region" description="Basic and acidic residues" evidence="3">
    <location>
        <begin position="597"/>
        <end position="607"/>
    </location>
</feature>
<accession>A0A2B7X621</accession>
<dbReference type="InterPro" id="IPR002110">
    <property type="entry name" value="Ankyrin_rpt"/>
</dbReference>
<dbReference type="OrthoDB" id="684045at2759"/>
<organism evidence="5 6">
    <name type="scientific">Helicocarpus griseus UAMH5409</name>
    <dbReference type="NCBI Taxonomy" id="1447875"/>
    <lineage>
        <taxon>Eukaryota</taxon>
        <taxon>Fungi</taxon>
        <taxon>Dikarya</taxon>
        <taxon>Ascomycota</taxon>
        <taxon>Pezizomycotina</taxon>
        <taxon>Eurotiomycetes</taxon>
        <taxon>Eurotiomycetidae</taxon>
        <taxon>Onygenales</taxon>
        <taxon>Ajellomycetaceae</taxon>
        <taxon>Helicocarpus</taxon>
    </lineage>
</organism>
<dbReference type="InterPro" id="IPR000210">
    <property type="entry name" value="BTB/POZ_dom"/>
</dbReference>
<dbReference type="InterPro" id="IPR044515">
    <property type="entry name" value="ABTB1"/>
</dbReference>
<gene>
    <name evidence="5" type="ORF">AJ79_07160</name>
</gene>
<feature type="domain" description="BTB" evidence="4">
    <location>
        <begin position="152"/>
        <end position="217"/>
    </location>
</feature>
<dbReference type="PANTHER" id="PTHR46231">
    <property type="entry name" value="ANKYRIN REPEAT AND BTB/POZ DOMAIN-CONTAINING PROTEIN 1"/>
    <property type="match status" value="1"/>
</dbReference>
<dbReference type="Gene3D" id="3.30.710.10">
    <property type="entry name" value="Potassium Channel Kv1.1, Chain A"/>
    <property type="match status" value="2"/>
</dbReference>
<dbReference type="EMBL" id="PDNB01000139">
    <property type="protein sequence ID" value="PGH04182.1"/>
    <property type="molecule type" value="Genomic_DNA"/>
</dbReference>
<proteinExistence type="predicted"/>
<dbReference type="FunFam" id="1.25.40.20:FF:000248">
    <property type="entry name" value="Ankyrin repeat and BTB/POZ domain protein"/>
    <property type="match status" value="1"/>
</dbReference>
<evidence type="ECO:0000313" key="6">
    <source>
        <dbReference type="Proteomes" id="UP000223968"/>
    </source>
</evidence>